<feature type="compositionally biased region" description="Low complexity" evidence="2">
    <location>
        <begin position="289"/>
        <end position="312"/>
    </location>
</feature>
<dbReference type="EMBL" id="JBHLTQ010000006">
    <property type="protein sequence ID" value="MFC0605282.1"/>
    <property type="molecule type" value="Genomic_DNA"/>
</dbReference>
<sequence>MVGILASVFIPLIVIPIYVEITPSIVETSMPFAINSEIHQTPDTTVAFDWLQLLFTIYSIGVAFFLSKLLIELASLKLLFNKHNYYRNGSYLLIETENNIPPFSFFNWIVYNPNKYSKEELQHILNHEKAHANELHSIDIIITQLACVLFWFNPFIWLYRKEIQQNLEFIADKKAQNFSECEKSYQLVLLKSSIPKHNLLVTNNFYNSQIKKRIIMLHKTKSNRLNAWKYGLILPALALFLMSFNTKEVFIEIEDQLNLHNTPQIEASVEPNNFNDHVDFDKETETEYSKSTNTPKKNNQNNNLTTQASSTKAAKNSSNVIGDISITIIDKNTTDSELDKIKEDLKKQGLTIKFKSVKRNKEGEIMAIKIDAKSKNSSTNYHISSDDETIEPIKIVFDEENNTISIGNGHAKHGKNTYVYETRHGGKHKIHKTGSGSNVYVISDDENEHDSEYEHDAKVIVRSNGKKGKLKKVKHSTDVHVISGDNDEVIEVIIDEDGDDKEVIEEKIIINGKGNSKNVWVSKKDDSNVIILNDSDSKNKIYFASDDNKTPLIIIDGKESTKEDMNKILPDAIESVTVLKDKSAFEKYGDKGKDGVLIIKTKKD</sequence>
<feature type="transmembrane region" description="Helical" evidence="3">
    <location>
        <begin position="227"/>
        <end position="244"/>
    </location>
</feature>
<comment type="caution">
    <text evidence="5">The sequence shown here is derived from an EMBL/GenBank/DDBJ whole genome shotgun (WGS) entry which is preliminary data.</text>
</comment>
<evidence type="ECO:0000256" key="3">
    <source>
        <dbReference type="SAM" id="Phobius"/>
    </source>
</evidence>
<dbReference type="PANTHER" id="PTHR34978">
    <property type="entry name" value="POSSIBLE SENSOR-TRANSDUCER PROTEIN BLAR"/>
    <property type="match status" value="1"/>
</dbReference>
<dbReference type="InterPro" id="IPR008756">
    <property type="entry name" value="Peptidase_M56"/>
</dbReference>
<name>A0ABV6QAL7_9FLAO</name>
<dbReference type="Gene3D" id="2.170.130.10">
    <property type="entry name" value="TonB-dependent receptor, plug domain"/>
    <property type="match status" value="1"/>
</dbReference>
<dbReference type="Pfam" id="PF05569">
    <property type="entry name" value="Peptidase_M56"/>
    <property type="match status" value="1"/>
</dbReference>
<keyword evidence="1 3" id="KW-0472">Membrane</keyword>
<keyword evidence="1" id="KW-0813">Transport</keyword>
<dbReference type="CDD" id="cd07341">
    <property type="entry name" value="M56_BlaR1_MecR1_like"/>
    <property type="match status" value="1"/>
</dbReference>
<evidence type="ECO:0000313" key="5">
    <source>
        <dbReference type="EMBL" id="MFC0605282.1"/>
    </source>
</evidence>
<keyword evidence="1" id="KW-1134">Transmembrane beta strand</keyword>
<keyword evidence="1" id="KW-0998">Cell outer membrane</keyword>
<feature type="region of interest" description="Disordered" evidence="2">
    <location>
        <begin position="284"/>
        <end position="312"/>
    </location>
</feature>
<evidence type="ECO:0000259" key="4">
    <source>
        <dbReference type="Pfam" id="PF05569"/>
    </source>
</evidence>
<protein>
    <submittedName>
        <fullName evidence="5">M56 family metallopeptidase</fullName>
    </submittedName>
</protein>
<feature type="transmembrane region" description="Helical" evidence="3">
    <location>
        <begin position="50"/>
        <end position="71"/>
    </location>
</feature>
<evidence type="ECO:0000256" key="1">
    <source>
        <dbReference type="PROSITE-ProRule" id="PRU01360"/>
    </source>
</evidence>
<dbReference type="InterPro" id="IPR037066">
    <property type="entry name" value="Plug_dom_sf"/>
</dbReference>
<keyword evidence="6" id="KW-1185">Reference proteome</keyword>
<evidence type="ECO:0000313" key="6">
    <source>
        <dbReference type="Proteomes" id="UP001589832"/>
    </source>
</evidence>
<comment type="similarity">
    <text evidence="1">Belongs to the TonB-dependent receptor family.</text>
</comment>
<dbReference type="PROSITE" id="PS52016">
    <property type="entry name" value="TONB_DEPENDENT_REC_3"/>
    <property type="match status" value="1"/>
</dbReference>
<dbReference type="InterPro" id="IPR052173">
    <property type="entry name" value="Beta-lactam_resp_regulator"/>
</dbReference>
<comment type="subcellular location">
    <subcellularLocation>
        <location evidence="1">Cell outer membrane</location>
        <topology evidence="1">Multi-pass membrane protein</topology>
    </subcellularLocation>
</comment>
<keyword evidence="3" id="KW-1133">Transmembrane helix</keyword>
<keyword evidence="1 3" id="KW-0812">Transmembrane</keyword>
<proteinExistence type="inferred from homology"/>
<evidence type="ECO:0000256" key="2">
    <source>
        <dbReference type="SAM" id="MobiDB-lite"/>
    </source>
</evidence>
<dbReference type="Proteomes" id="UP001589832">
    <property type="component" value="Unassembled WGS sequence"/>
</dbReference>
<reference evidence="5 6" key="1">
    <citation type="submission" date="2024-09" db="EMBL/GenBank/DDBJ databases">
        <authorList>
            <person name="Sun Q."/>
            <person name="Mori K."/>
        </authorList>
    </citation>
    <scope>NUCLEOTIDE SEQUENCE [LARGE SCALE GENOMIC DNA]</scope>
    <source>
        <strain evidence="5 6">NCAIM B.02481</strain>
    </source>
</reference>
<dbReference type="RefSeq" id="WP_386064364.1">
    <property type="nucleotide sequence ID" value="NZ_JBHLTQ010000006.1"/>
</dbReference>
<accession>A0ABV6QAL7</accession>
<gene>
    <name evidence="5" type="ORF">ACFFGA_12000</name>
</gene>
<dbReference type="PANTHER" id="PTHR34978:SF3">
    <property type="entry name" value="SLR0241 PROTEIN"/>
    <property type="match status" value="1"/>
</dbReference>
<feature type="domain" description="Peptidase M56" evidence="4">
    <location>
        <begin position="114"/>
        <end position="217"/>
    </location>
</feature>
<organism evidence="5 6">
    <name type="scientific">Winogradskyella pulchriflava</name>
    <dbReference type="NCBI Taxonomy" id="1110688"/>
    <lineage>
        <taxon>Bacteria</taxon>
        <taxon>Pseudomonadati</taxon>
        <taxon>Bacteroidota</taxon>
        <taxon>Flavobacteriia</taxon>
        <taxon>Flavobacteriales</taxon>
        <taxon>Flavobacteriaceae</taxon>
        <taxon>Winogradskyella</taxon>
    </lineage>
</organism>
<dbReference type="InterPro" id="IPR039426">
    <property type="entry name" value="TonB-dep_rcpt-like"/>
</dbReference>